<dbReference type="InterPro" id="IPR008964">
    <property type="entry name" value="Invasin/intimin_cell_adhesion"/>
</dbReference>
<feature type="domain" description="NUP210 fourth Ig-like" evidence="17">
    <location>
        <begin position="528"/>
        <end position="581"/>
    </location>
</feature>
<accession>A0A8S9XER9</accession>
<evidence type="ECO:0000259" key="18">
    <source>
        <dbReference type="Pfam" id="PF26181"/>
    </source>
</evidence>
<evidence type="ECO:0000256" key="5">
    <source>
        <dbReference type="ARBA" id="ARBA00022989"/>
    </source>
</evidence>
<evidence type="ECO:0000259" key="17">
    <source>
        <dbReference type="Pfam" id="PF24991"/>
    </source>
</evidence>
<dbReference type="Pfam" id="PF22962">
    <property type="entry name" value="Ig_NUP210_7th"/>
    <property type="match status" value="1"/>
</dbReference>
<dbReference type="Pfam" id="PF22969">
    <property type="entry name" value="Ig_NUP210_2nd"/>
    <property type="match status" value="1"/>
</dbReference>
<dbReference type="Pfam" id="PF24902">
    <property type="entry name" value="Ig_NUP210_9th"/>
    <property type="match status" value="1"/>
</dbReference>
<dbReference type="GO" id="GO:0005643">
    <property type="term" value="C:nuclear pore"/>
    <property type="evidence" value="ECO:0007669"/>
    <property type="project" value="TreeGrafter"/>
</dbReference>
<dbReference type="InterPro" id="IPR055098">
    <property type="entry name" value="Ig_NUP210_3rd"/>
</dbReference>
<evidence type="ECO:0000259" key="14">
    <source>
        <dbReference type="Pfam" id="PF22967"/>
    </source>
</evidence>
<feature type="domain" description="NUP210 Ig-like" evidence="14">
    <location>
        <begin position="246"/>
        <end position="310"/>
    </location>
</feature>
<sequence length="2045" mass="226727">MAKNRLRARSKSLVDYDRSSHRFSSPLSELYRSYLVAQKYRDVREQLETKRSGLAELKSDQNEILAEFERIRGILYNDQCNVQHLYEQNHNKLNRTFAKLQIETAKLEELTTNYKNVVKGMCSLVNVAKIMDEFLMKSMVYKNFVDDAAKATKQFDSFSDIINKYNSLMSVFGKNKTAFDGMMRSIQTTRAEIIRKSESMQDQLGKLMYKLSKAAKELETEAKLTAGIERKLEDLQRAGFINVTGSSEGCFSWTTPRSDLISLNTDPDDEGCSKKVRLSVLTHEAKRSATVLLAKDPSRGLTFRAEVILDVIRSLNIVTKSKQLYLEESPELFEVRAYDDQGNEFTTLEGVEFQWVLSGGPQVFKFINFRDSSYEVPSSVAFLDSEGMRGHMVLLEGVRTGAAKVSAQLLYPEYRQVPKVEVPVNVIDNLLLHPSEVYLMKGDKVKLNIAQERQGRIIDVEMSLFRFSLSSENPSVASVDANYVTGHSTGTVRIVLHDKNAPITSSKQYSTIVVSLPFYLTLSISPYNNWMLLSHQQAVISVDVFDKEDNKFLVGENAKIRTTFSNNIFHTTTTNNNGTEILGNGQTPGTGDVYSTLISPSGTEIGDKKSDLSASASLQVFPAINISPKRLVLPWVNRDVHRYSKQFRAVGGDGSYVWHSSNKSIAVVTPNGLVHIVGPGVCSIYVCASWDAKCFAKATSELYVLEPSSIEIEHNVHEAIIGAPINLYVALYGDIRTPEGKVEKFRMNDCQHLDFKIGIHDSFSFTMNSTAQPIGGACATVELVGSIAMMSKVVVKYQARINELKATTAVAAYDPLEPLHPVQGKAVVLALGTSRYIVFSNGPSNSLGNIHAMVSVNDKIVSYDSHLTRQPYYVYSVTCMKHGETKFTLTLTTNPLIPNCKGIQVESSIDINCAYPSHMTLETERDANCPAKNTETTYARFFGLVKIKVILSDHVGRHFDNATSLQFNWNVDRKEMAYFEESSIVHLGEEEHEGYVLPLDHYKHINMKNVSGTVVVSGKVIGYRKDVLDKLNIKLSAQSKDRTSELASLLEASNVINVVNQTIVEPRTVSVVNHPNNIMPLLILNGSGHYEFDIKPSSVATFEYEKPRLFIIPQMEGQGILSVRDLCAPGAPATATINVLKVALLKVEIPDKVLLRDTFSATVRLLDGNDRTLPFSSVDDSELEVPVTFGNSDILKVESWDFSPRSKGIVHFKLRAASLGETTVAFKYLEISSQVLNVQVFQAIKITPPVLTLTVGAEVQVDVIGGPHPDPGIQFSISESQAISVAPNGVVRGLQQGRSILTAMAVGPHDQVYSKDSIEVRVVPLTGVRISGPISRLGVGNTMPLWASGIPNPLTPFILGSVTPSLIFKWSVSPSNVAQLRDVLQDANVEVRNEDRLAMRLVGLKSGHAQVLLSVTGRNQDRSVFVHNSSLDIEVFDHLQWTKPWPGSLPLIVAPDCEFQVETNKILESSVHLSAVTIPDSDVIGFSQEPILEVNALGVASTRSRLGNAIIMARLVDKLHSPIVLNVAVKEVRYIMVNVLNVLDVKNVIHSLPQGLLLKLNVTYHDQYGSIFYATSSSLRVESNLFDKIHESEKVNNLIGLNLERSGSISMRIRDKGGVTLEDFFKLPVENHITPNKFYLALDEIICFSVITGGKEGTWNSEKNAVIVDRRGMAYASKLGTSTVTYTRHSPLSSISTSATFEVLPVSSILLKNLNVLPLSNKVVGGKYSIHVQLLNEKQHLGQFLPCKYCESCDEASALTVKPPFRCDLYYTTTESYMPLDSLFSVEATFDKSLGSYACEITTLAGPSVNTSIIESNITLRVLHQCRTSTPTGITDTQVVSFTPGFYVTSTRLFFNQEKTSCLLVVVGVQDILGNIQIESNSGLINIGILKERLYSNTYTVTLDKYFWSRNHGLSVGSTEYFVMIHSPLIQQTIKVPVFIDEFADFLQGDNIIGPEGQRVFHFNMKRLFLGVFWSITENPTIVSAIICIIVVAFAVKYVANSSGAGNCTTADMYREMGILEQQMKNQINTSGSPRRYAHQIFDYN</sequence>
<evidence type="ECO:0008006" key="21">
    <source>
        <dbReference type="Google" id="ProtNLM"/>
    </source>
</evidence>
<dbReference type="Proteomes" id="UP000466442">
    <property type="component" value="Unassembled WGS sequence"/>
</dbReference>
<dbReference type="PANTHER" id="PTHR23019">
    <property type="entry name" value="NUCLEAR PORE MEMBRANE GLYCOPROTEIN GP210-RELATED"/>
    <property type="match status" value="1"/>
</dbReference>
<dbReference type="GO" id="GO:0031965">
    <property type="term" value="C:nuclear membrane"/>
    <property type="evidence" value="ECO:0007669"/>
    <property type="project" value="UniProtKB-SubCell"/>
</dbReference>
<dbReference type="InterPro" id="IPR055094">
    <property type="entry name" value="NUP210_Ig15"/>
</dbReference>
<evidence type="ECO:0000256" key="3">
    <source>
        <dbReference type="ARBA" id="ARBA00022692"/>
    </source>
</evidence>
<dbReference type="InterPro" id="IPR045197">
    <property type="entry name" value="NUP210-like"/>
</dbReference>
<dbReference type="InterPro" id="IPR055097">
    <property type="entry name" value="Ig_NUP210_2nd"/>
</dbReference>
<dbReference type="Pfam" id="PF22959">
    <property type="entry name" value="Ig_NUP210_15th"/>
    <property type="match status" value="1"/>
</dbReference>
<proteinExistence type="inferred from homology"/>
<dbReference type="Pfam" id="PF24991">
    <property type="entry name" value="Ig_NUP210_4th"/>
    <property type="match status" value="1"/>
</dbReference>
<evidence type="ECO:0000313" key="20">
    <source>
        <dbReference type="Proteomes" id="UP000466442"/>
    </source>
</evidence>
<name>A0A8S9XER9_APOLU</name>
<comment type="subcellular location">
    <subcellularLocation>
        <location evidence="1">Nucleus membrane</location>
        <topology evidence="1">Single-pass membrane protein</topology>
    </subcellularLocation>
</comment>
<comment type="caution">
    <text evidence="19">The sequence shown here is derived from an EMBL/GenBank/DDBJ whole genome shotgun (WGS) entry which is preliminary data.</text>
</comment>
<dbReference type="InterPro" id="IPR055095">
    <property type="entry name" value="NUP210_Ig_C"/>
</dbReference>
<feature type="domain" description="NUP210 Ig-like" evidence="16">
    <location>
        <begin position="1064"/>
        <end position="1139"/>
    </location>
</feature>
<evidence type="ECO:0000259" key="12">
    <source>
        <dbReference type="Pfam" id="PF22962"/>
    </source>
</evidence>
<feature type="domain" description="NUP210 Ig-like" evidence="18">
    <location>
        <begin position="1325"/>
        <end position="1435"/>
    </location>
</feature>
<keyword evidence="7" id="KW-0325">Glycoprotein</keyword>
<keyword evidence="4" id="KW-0732">Signal</keyword>
<evidence type="ECO:0000259" key="10">
    <source>
        <dbReference type="Pfam" id="PF22957"/>
    </source>
</evidence>
<evidence type="ECO:0000313" key="19">
    <source>
        <dbReference type="EMBL" id="KAF6207560.1"/>
    </source>
</evidence>
<evidence type="ECO:0000256" key="1">
    <source>
        <dbReference type="ARBA" id="ARBA00004590"/>
    </source>
</evidence>
<keyword evidence="8" id="KW-0539">Nucleus</keyword>
<dbReference type="EMBL" id="WIXP02000007">
    <property type="protein sequence ID" value="KAF6207560.1"/>
    <property type="molecule type" value="Genomic_DNA"/>
</dbReference>
<dbReference type="Pfam" id="PF22963">
    <property type="entry name" value="Ig_NUP210_3rd"/>
    <property type="match status" value="1"/>
</dbReference>
<organism evidence="19 20">
    <name type="scientific">Apolygus lucorum</name>
    <name type="common">Small green plant bug</name>
    <name type="synonym">Lygocoris lucorum</name>
    <dbReference type="NCBI Taxonomy" id="248454"/>
    <lineage>
        <taxon>Eukaryota</taxon>
        <taxon>Metazoa</taxon>
        <taxon>Ecdysozoa</taxon>
        <taxon>Arthropoda</taxon>
        <taxon>Hexapoda</taxon>
        <taxon>Insecta</taxon>
        <taxon>Pterygota</taxon>
        <taxon>Neoptera</taxon>
        <taxon>Paraneoptera</taxon>
        <taxon>Hemiptera</taxon>
        <taxon>Heteroptera</taxon>
        <taxon>Panheteroptera</taxon>
        <taxon>Cimicomorpha</taxon>
        <taxon>Miridae</taxon>
        <taxon>Mirini</taxon>
        <taxon>Apolygus</taxon>
    </lineage>
</organism>
<evidence type="ECO:0000256" key="9">
    <source>
        <dbReference type="SAM" id="Phobius"/>
    </source>
</evidence>
<keyword evidence="6 9" id="KW-0472">Membrane</keyword>
<feature type="domain" description="NUP210 C-terminal Ig-like" evidence="10">
    <location>
        <begin position="1725"/>
        <end position="1876"/>
    </location>
</feature>
<evidence type="ECO:0000259" key="16">
    <source>
        <dbReference type="Pfam" id="PF24902"/>
    </source>
</evidence>
<dbReference type="PANTHER" id="PTHR23019:SF0">
    <property type="entry name" value="NUCLEAR PORE MEMBRANE GLYCOPROTEIN 210"/>
    <property type="match status" value="1"/>
</dbReference>
<feature type="domain" description="NUP210 Ig-like" evidence="11">
    <location>
        <begin position="1529"/>
        <end position="1629"/>
    </location>
</feature>
<dbReference type="SUPFAM" id="SSF49373">
    <property type="entry name" value="Invasin/intimin cell-adhesion fragments"/>
    <property type="match status" value="1"/>
</dbReference>
<gene>
    <name evidence="19" type="ORF">GE061_016007</name>
</gene>
<evidence type="ECO:0000259" key="15">
    <source>
        <dbReference type="Pfam" id="PF22969"/>
    </source>
</evidence>
<dbReference type="InterPro" id="IPR055099">
    <property type="entry name" value="Ig_NUP210_7th"/>
</dbReference>
<evidence type="ECO:0000256" key="4">
    <source>
        <dbReference type="ARBA" id="ARBA00022729"/>
    </source>
</evidence>
<keyword evidence="20" id="KW-1185">Reference proteome</keyword>
<comment type="similarity">
    <text evidence="2">Belongs to the NUP210 family.</text>
</comment>
<dbReference type="Pfam" id="PF22967">
    <property type="entry name" value="Ig_NUP210_1st"/>
    <property type="match status" value="1"/>
</dbReference>
<dbReference type="InterPro" id="IPR058779">
    <property type="entry name" value="Ig_NUP210_13th"/>
</dbReference>
<dbReference type="InterPro" id="IPR055096">
    <property type="entry name" value="Ig_NUP210_1st"/>
</dbReference>
<evidence type="ECO:0000259" key="13">
    <source>
        <dbReference type="Pfam" id="PF22963"/>
    </source>
</evidence>
<keyword evidence="3 9" id="KW-0812">Transmembrane</keyword>
<dbReference type="OrthoDB" id="361283at2759"/>
<feature type="domain" description="NUP210 Ig-like" evidence="12">
    <location>
        <begin position="824"/>
        <end position="914"/>
    </location>
</feature>
<dbReference type="InterPro" id="IPR056897">
    <property type="entry name" value="Ig_NUP210_4th"/>
</dbReference>
<dbReference type="Gene3D" id="2.60.40.1080">
    <property type="match status" value="1"/>
</dbReference>
<dbReference type="Pfam" id="PF22957">
    <property type="entry name" value="NUP210_Ig"/>
    <property type="match status" value="1"/>
</dbReference>
<protein>
    <recommendedName>
        <fullName evidence="21">BIG2 domain-containing protein</fullName>
    </recommendedName>
</protein>
<dbReference type="Pfam" id="PF26181">
    <property type="entry name" value="Ig_NUP210_13th"/>
    <property type="match status" value="1"/>
</dbReference>
<evidence type="ECO:0000259" key="11">
    <source>
        <dbReference type="Pfam" id="PF22959"/>
    </source>
</evidence>
<dbReference type="Pfam" id="PF26182">
    <property type="entry name" value="Ig_NUP210_5th"/>
    <property type="match status" value="1"/>
</dbReference>
<dbReference type="InterPro" id="IPR056899">
    <property type="entry name" value="Ig_NUP210_9th"/>
</dbReference>
<feature type="transmembrane region" description="Helical" evidence="9">
    <location>
        <begin position="1982"/>
        <end position="2000"/>
    </location>
</feature>
<keyword evidence="5 9" id="KW-1133">Transmembrane helix</keyword>
<feature type="domain" description="NUP210 Ig-like" evidence="15">
    <location>
        <begin position="319"/>
        <end position="419"/>
    </location>
</feature>
<reference evidence="19" key="1">
    <citation type="journal article" date="2021" name="Mol. Ecol. Resour.">
        <title>Apolygus lucorum genome provides insights into omnivorousness and mesophyll feeding.</title>
        <authorList>
            <person name="Liu Y."/>
            <person name="Liu H."/>
            <person name="Wang H."/>
            <person name="Huang T."/>
            <person name="Liu B."/>
            <person name="Yang B."/>
            <person name="Yin L."/>
            <person name="Li B."/>
            <person name="Zhang Y."/>
            <person name="Zhang S."/>
            <person name="Jiang F."/>
            <person name="Zhang X."/>
            <person name="Ren Y."/>
            <person name="Wang B."/>
            <person name="Wang S."/>
            <person name="Lu Y."/>
            <person name="Wu K."/>
            <person name="Fan W."/>
            <person name="Wang G."/>
        </authorList>
    </citation>
    <scope>NUCLEOTIDE SEQUENCE</scope>
    <source>
        <strain evidence="19">12Hb</strain>
    </source>
</reference>
<dbReference type="Pfam" id="PF26184">
    <property type="entry name" value="Ig_NUP210_8th"/>
    <property type="match status" value="1"/>
</dbReference>
<evidence type="ECO:0000256" key="2">
    <source>
        <dbReference type="ARBA" id="ARBA00007313"/>
    </source>
</evidence>
<evidence type="ECO:0000256" key="7">
    <source>
        <dbReference type="ARBA" id="ARBA00023180"/>
    </source>
</evidence>
<feature type="domain" description="NUP210 Ig-like" evidence="13">
    <location>
        <begin position="428"/>
        <end position="512"/>
    </location>
</feature>
<evidence type="ECO:0000256" key="6">
    <source>
        <dbReference type="ARBA" id="ARBA00023136"/>
    </source>
</evidence>
<evidence type="ECO:0000256" key="8">
    <source>
        <dbReference type="ARBA" id="ARBA00023242"/>
    </source>
</evidence>